<name>A0A485A871_RAOPL</name>
<reference evidence="1 2" key="1">
    <citation type="submission" date="2019-03" db="EMBL/GenBank/DDBJ databases">
        <authorList>
            <consortium name="Pathogen Informatics"/>
        </authorList>
    </citation>
    <scope>NUCLEOTIDE SEQUENCE [LARGE SCALE GENOMIC DNA]</scope>
    <source>
        <strain evidence="1 2">NCTC12998</strain>
    </source>
</reference>
<evidence type="ECO:0000313" key="2">
    <source>
        <dbReference type="Proteomes" id="UP000345637"/>
    </source>
</evidence>
<dbReference type="Proteomes" id="UP000345637">
    <property type="component" value="Unassembled WGS sequence"/>
</dbReference>
<organism evidence="1 2">
    <name type="scientific">Raoultella planticola</name>
    <name type="common">Klebsiella planticola</name>
    <dbReference type="NCBI Taxonomy" id="575"/>
    <lineage>
        <taxon>Bacteria</taxon>
        <taxon>Pseudomonadati</taxon>
        <taxon>Pseudomonadota</taxon>
        <taxon>Gammaproteobacteria</taxon>
        <taxon>Enterobacterales</taxon>
        <taxon>Enterobacteriaceae</taxon>
        <taxon>Klebsiella/Raoultella group</taxon>
        <taxon>Raoultella</taxon>
    </lineage>
</organism>
<dbReference type="AlphaFoldDB" id="A0A485A871"/>
<evidence type="ECO:0000313" key="1">
    <source>
        <dbReference type="EMBL" id="VFS56136.1"/>
    </source>
</evidence>
<sequence>MAKEKADSQLRQEIAELRSRIPTELSDEERNEVAEAQVKADSVFSSFGKRAPIPLSGEKPMAYRRRLMIQLQEHSPGLQSRRSLRYR</sequence>
<protein>
    <submittedName>
        <fullName evidence="1">Uncharacterized protein</fullName>
    </submittedName>
</protein>
<accession>A0A485A871</accession>
<dbReference type="EMBL" id="CAADJE010000002">
    <property type="protein sequence ID" value="VFS56136.1"/>
    <property type="molecule type" value="Genomic_DNA"/>
</dbReference>
<gene>
    <name evidence="1" type="ORF">NCTC12998_00282</name>
</gene>
<proteinExistence type="predicted"/>